<gene>
    <name evidence="4" type="ORF">A3Q56_01673</name>
</gene>
<reference evidence="4 5" key="1">
    <citation type="submission" date="2016-04" db="EMBL/GenBank/DDBJ databases">
        <title>The genome of Intoshia linei affirms orthonectids as highly simplified spiralians.</title>
        <authorList>
            <person name="Mikhailov K.V."/>
            <person name="Slusarev G.S."/>
            <person name="Nikitin M.A."/>
            <person name="Logacheva M.D."/>
            <person name="Penin A."/>
            <person name="Aleoshin V."/>
            <person name="Panchin Y.V."/>
        </authorList>
    </citation>
    <scope>NUCLEOTIDE SEQUENCE [LARGE SCALE GENOMIC DNA]</scope>
    <source>
        <strain evidence="4">Intl2013</strain>
        <tissue evidence="4">Whole animal</tissue>
    </source>
</reference>
<keyword evidence="3" id="KW-0472">Membrane</keyword>
<keyword evidence="3" id="KW-1133">Transmembrane helix</keyword>
<evidence type="ECO:0000256" key="3">
    <source>
        <dbReference type="SAM" id="Phobius"/>
    </source>
</evidence>
<protein>
    <recommendedName>
        <fullName evidence="1">Small integral membrane protein 14</fullName>
    </recommendedName>
</protein>
<proteinExistence type="predicted"/>
<keyword evidence="3" id="KW-0812">Transmembrane</keyword>
<dbReference type="Proteomes" id="UP000078046">
    <property type="component" value="Unassembled WGS sequence"/>
</dbReference>
<feature type="region of interest" description="Disordered" evidence="2">
    <location>
        <begin position="78"/>
        <end position="97"/>
    </location>
</feature>
<name>A0A177B8H7_9BILA</name>
<evidence type="ECO:0000313" key="5">
    <source>
        <dbReference type="Proteomes" id="UP000078046"/>
    </source>
</evidence>
<dbReference type="InterPro" id="IPR020309">
    <property type="entry name" value="Smim-14"/>
</dbReference>
<dbReference type="GO" id="GO:0005783">
    <property type="term" value="C:endoplasmic reticulum"/>
    <property type="evidence" value="ECO:0007669"/>
    <property type="project" value="TreeGrafter"/>
</dbReference>
<dbReference type="PANTHER" id="PTHR31019">
    <property type="entry name" value="SMALL INTEGRAL MEMBRANE PROTEIN 14"/>
    <property type="match status" value="1"/>
</dbReference>
<dbReference type="OrthoDB" id="10056939at2759"/>
<comment type="caution">
    <text evidence="4">The sequence shown here is derived from an EMBL/GenBank/DDBJ whole genome shotgun (WGS) entry which is preliminary data.</text>
</comment>
<sequence>MSDNCECVWIYENAMARLMNMIGSTETVCNNNECLTSNSSSQSLHENANSVMQLFIGAMMLLLLAVVFLYRRNNTAQPVKHQNTNANDPDYGSSSSV</sequence>
<dbReference type="PANTHER" id="PTHR31019:SF1">
    <property type="entry name" value="SMALL INTEGRAL MEMBRANE PROTEIN 14"/>
    <property type="match status" value="1"/>
</dbReference>
<dbReference type="Pfam" id="PF11027">
    <property type="entry name" value="DUF2615"/>
    <property type="match status" value="1"/>
</dbReference>
<organism evidence="4 5">
    <name type="scientific">Intoshia linei</name>
    <dbReference type="NCBI Taxonomy" id="1819745"/>
    <lineage>
        <taxon>Eukaryota</taxon>
        <taxon>Metazoa</taxon>
        <taxon>Spiralia</taxon>
        <taxon>Lophotrochozoa</taxon>
        <taxon>Mesozoa</taxon>
        <taxon>Orthonectida</taxon>
        <taxon>Rhopaluridae</taxon>
        <taxon>Intoshia</taxon>
    </lineage>
</organism>
<dbReference type="EMBL" id="LWCA01000130">
    <property type="protein sequence ID" value="OAF70597.1"/>
    <property type="molecule type" value="Genomic_DNA"/>
</dbReference>
<keyword evidence="5" id="KW-1185">Reference proteome</keyword>
<evidence type="ECO:0000256" key="2">
    <source>
        <dbReference type="SAM" id="MobiDB-lite"/>
    </source>
</evidence>
<dbReference type="AlphaFoldDB" id="A0A177B8H7"/>
<evidence type="ECO:0000256" key="1">
    <source>
        <dbReference type="ARBA" id="ARBA00017902"/>
    </source>
</evidence>
<feature type="transmembrane region" description="Helical" evidence="3">
    <location>
        <begin position="51"/>
        <end position="70"/>
    </location>
</feature>
<accession>A0A177B8H7</accession>
<evidence type="ECO:0000313" key="4">
    <source>
        <dbReference type="EMBL" id="OAF70597.1"/>
    </source>
</evidence>